<accession>A0A195BN58</accession>
<proteinExistence type="predicted"/>
<dbReference type="AlphaFoldDB" id="A0A195BN58"/>
<dbReference type="EMBL" id="KQ976440">
    <property type="protein sequence ID" value="KYM86597.1"/>
    <property type="molecule type" value="Genomic_DNA"/>
</dbReference>
<evidence type="ECO:0000313" key="1">
    <source>
        <dbReference type="EMBL" id="KYM86597.1"/>
    </source>
</evidence>
<sequence length="203" mass="23225">MEYVYTTCNAESEEIANRSKIGNFSRVKLRCHCEHSLEGEGEGDSVSAPVPPLTHAGNGFVAPYDLDYRGLMTWLGKKYPNFCTLQSFRGENSFDQFYTSSPSDSLGFDLAIIAYLTRLQRARTFLHRSSWNRGLLVLTGDYSNYFKAITRARSHQLLHCDSVDNYTSRLCDMNSEGRPHDTLAWHNRHGRLKVVDFNERKVN</sequence>
<organism evidence="1 2">
    <name type="scientific">Atta colombica</name>
    <dbReference type="NCBI Taxonomy" id="520822"/>
    <lineage>
        <taxon>Eukaryota</taxon>
        <taxon>Metazoa</taxon>
        <taxon>Ecdysozoa</taxon>
        <taxon>Arthropoda</taxon>
        <taxon>Hexapoda</taxon>
        <taxon>Insecta</taxon>
        <taxon>Pterygota</taxon>
        <taxon>Neoptera</taxon>
        <taxon>Endopterygota</taxon>
        <taxon>Hymenoptera</taxon>
        <taxon>Apocrita</taxon>
        <taxon>Aculeata</taxon>
        <taxon>Formicoidea</taxon>
        <taxon>Formicidae</taxon>
        <taxon>Myrmicinae</taxon>
        <taxon>Atta</taxon>
    </lineage>
</organism>
<protein>
    <submittedName>
        <fullName evidence="1">Uncharacterized protein</fullName>
    </submittedName>
</protein>
<gene>
    <name evidence="1" type="ORF">ALC53_04058</name>
</gene>
<reference evidence="1 2" key="1">
    <citation type="submission" date="2015-09" db="EMBL/GenBank/DDBJ databases">
        <title>Atta colombica WGS genome.</title>
        <authorList>
            <person name="Nygaard S."/>
            <person name="Hu H."/>
            <person name="Boomsma J."/>
            <person name="Zhang G."/>
        </authorList>
    </citation>
    <scope>NUCLEOTIDE SEQUENCE [LARGE SCALE GENOMIC DNA]</scope>
    <source>
        <strain evidence="1">Treedump-2</strain>
        <tissue evidence="1">Whole body</tissue>
    </source>
</reference>
<dbReference type="Proteomes" id="UP000078540">
    <property type="component" value="Unassembled WGS sequence"/>
</dbReference>
<keyword evidence="2" id="KW-1185">Reference proteome</keyword>
<name>A0A195BN58_9HYME</name>
<evidence type="ECO:0000313" key="2">
    <source>
        <dbReference type="Proteomes" id="UP000078540"/>
    </source>
</evidence>